<dbReference type="Proteomes" id="UP000230423">
    <property type="component" value="Unassembled WGS sequence"/>
</dbReference>
<organism evidence="7 8">
    <name type="scientific">Teladorsagia circumcincta</name>
    <name type="common">Brown stomach worm</name>
    <name type="synonym">Ostertagia circumcincta</name>
    <dbReference type="NCBI Taxonomy" id="45464"/>
    <lineage>
        <taxon>Eukaryota</taxon>
        <taxon>Metazoa</taxon>
        <taxon>Ecdysozoa</taxon>
        <taxon>Nematoda</taxon>
        <taxon>Chromadorea</taxon>
        <taxon>Rhabditida</taxon>
        <taxon>Rhabditina</taxon>
        <taxon>Rhabditomorpha</taxon>
        <taxon>Strongyloidea</taxon>
        <taxon>Trichostrongylidae</taxon>
        <taxon>Teladorsagia</taxon>
    </lineage>
</organism>
<dbReference type="InterPro" id="IPR003599">
    <property type="entry name" value="Ig_sub"/>
</dbReference>
<dbReference type="AlphaFoldDB" id="A0A2G9TK91"/>
<dbReference type="Gene3D" id="2.60.40.10">
    <property type="entry name" value="Immunoglobulins"/>
    <property type="match status" value="1"/>
</dbReference>
<dbReference type="InterPro" id="IPR013783">
    <property type="entry name" value="Ig-like_fold"/>
</dbReference>
<dbReference type="PROSITE" id="PS50835">
    <property type="entry name" value="IG_LIKE"/>
    <property type="match status" value="1"/>
</dbReference>
<keyword evidence="3" id="KW-1015">Disulfide bond</keyword>
<dbReference type="PANTHER" id="PTHR12231">
    <property type="entry name" value="CTX-RELATED TYPE I TRANSMEMBRANE PROTEIN"/>
    <property type="match status" value="1"/>
</dbReference>
<gene>
    <name evidence="7" type="ORF">TELCIR_20185</name>
</gene>
<dbReference type="EMBL" id="KZ361369">
    <property type="protein sequence ID" value="PIO58381.1"/>
    <property type="molecule type" value="Genomic_DNA"/>
</dbReference>
<keyword evidence="2" id="KW-0677">Repeat</keyword>
<proteinExistence type="predicted"/>
<accession>A0A2G9TK91</accession>
<evidence type="ECO:0000313" key="8">
    <source>
        <dbReference type="Proteomes" id="UP000230423"/>
    </source>
</evidence>
<dbReference type="SMART" id="SM00409">
    <property type="entry name" value="IG"/>
    <property type="match status" value="1"/>
</dbReference>
<feature type="region of interest" description="Disordered" evidence="5">
    <location>
        <begin position="125"/>
        <end position="148"/>
    </location>
</feature>
<sequence length="148" mass="16183">IKDFDDTAAGMYMCKVTFDNNVVEGFVDAQIFVPDTIIQVLLDVSSESVNVGDRAWFDCKVTGDPSAVISWSKEGADELPDNSQVTGGRLLFNEVTEDNAGVYKCRAKTKAGPLETRTVLNIGSEKRKRKHTRGRLGTLPVVKSIGDE</sequence>
<evidence type="ECO:0000256" key="1">
    <source>
        <dbReference type="ARBA" id="ARBA00022729"/>
    </source>
</evidence>
<evidence type="ECO:0000256" key="2">
    <source>
        <dbReference type="ARBA" id="ARBA00022737"/>
    </source>
</evidence>
<evidence type="ECO:0000256" key="3">
    <source>
        <dbReference type="ARBA" id="ARBA00023157"/>
    </source>
</evidence>
<keyword evidence="1" id="KW-0732">Signal</keyword>
<evidence type="ECO:0000259" key="6">
    <source>
        <dbReference type="PROSITE" id="PS50835"/>
    </source>
</evidence>
<feature type="non-terminal residue" evidence="7">
    <location>
        <position position="148"/>
    </location>
</feature>
<keyword evidence="8" id="KW-1185">Reference proteome</keyword>
<dbReference type="InterPro" id="IPR007110">
    <property type="entry name" value="Ig-like_dom"/>
</dbReference>
<reference evidence="7 8" key="1">
    <citation type="submission" date="2015-09" db="EMBL/GenBank/DDBJ databases">
        <title>Draft genome of the parasitic nematode Teladorsagia circumcincta isolate WARC Sus (inbred).</title>
        <authorList>
            <person name="Mitreva M."/>
        </authorList>
    </citation>
    <scope>NUCLEOTIDE SEQUENCE [LARGE SCALE GENOMIC DNA]</scope>
    <source>
        <strain evidence="7 8">S</strain>
    </source>
</reference>
<dbReference type="Pfam" id="PF07679">
    <property type="entry name" value="I-set"/>
    <property type="match status" value="1"/>
</dbReference>
<dbReference type="InterPro" id="IPR003598">
    <property type="entry name" value="Ig_sub2"/>
</dbReference>
<feature type="domain" description="Ig-like" evidence="6">
    <location>
        <begin position="34"/>
        <end position="121"/>
    </location>
</feature>
<keyword evidence="4" id="KW-0393">Immunoglobulin domain</keyword>
<dbReference type="InterPro" id="IPR051170">
    <property type="entry name" value="Neural/epithelial_adhesion"/>
</dbReference>
<dbReference type="OrthoDB" id="5811465at2759"/>
<dbReference type="SUPFAM" id="SSF48726">
    <property type="entry name" value="Immunoglobulin"/>
    <property type="match status" value="1"/>
</dbReference>
<dbReference type="FunFam" id="2.60.40.10:FF:001814">
    <property type="entry name" value="Basement membrane proteoglycan"/>
    <property type="match status" value="1"/>
</dbReference>
<name>A0A2G9TK91_TELCI</name>
<dbReference type="PANTHER" id="PTHR12231:SF253">
    <property type="entry name" value="DPR-INTERACTING PROTEIN ETA, ISOFORM B-RELATED"/>
    <property type="match status" value="1"/>
</dbReference>
<protein>
    <submittedName>
        <fullName evidence="7">Immunoglobulin domain protein</fullName>
    </submittedName>
</protein>
<dbReference type="InterPro" id="IPR036179">
    <property type="entry name" value="Ig-like_dom_sf"/>
</dbReference>
<feature type="non-terminal residue" evidence="7">
    <location>
        <position position="1"/>
    </location>
</feature>
<evidence type="ECO:0000313" key="7">
    <source>
        <dbReference type="EMBL" id="PIO58381.1"/>
    </source>
</evidence>
<dbReference type="InterPro" id="IPR013098">
    <property type="entry name" value="Ig_I-set"/>
</dbReference>
<evidence type="ECO:0000256" key="4">
    <source>
        <dbReference type="ARBA" id="ARBA00023319"/>
    </source>
</evidence>
<evidence type="ECO:0000256" key="5">
    <source>
        <dbReference type="SAM" id="MobiDB-lite"/>
    </source>
</evidence>
<dbReference type="SMART" id="SM00408">
    <property type="entry name" value="IGc2"/>
    <property type="match status" value="1"/>
</dbReference>